<dbReference type="PROSITE" id="PS50109">
    <property type="entry name" value="HIS_KIN"/>
    <property type="match status" value="1"/>
</dbReference>
<dbReference type="EMBL" id="MTBC01000012">
    <property type="protein sequence ID" value="OQD41640.1"/>
    <property type="molecule type" value="Genomic_DNA"/>
</dbReference>
<dbReference type="InterPro" id="IPR052162">
    <property type="entry name" value="Sensor_kinase/Photoreceptor"/>
</dbReference>
<proteinExistence type="predicted"/>
<dbReference type="Gene3D" id="3.30.450.20">
    <property type="entry name" value="PAS domain"/>
    <property type="match status" value="3"/>
</dbReference>
<dbReference type="Pfam" id="PF08448">
    <property type="entry name" value="PAS_4"/>
    <property type="match status" value="1"/>
</dbReference>
<dbReference type="NCBIfam" id="TIGR00229">
    <property type="entry name" value="sensory_box"/>
    <property type="match status" value="2"/>
</dbReference>
<dbReference type="InterPro" id="IPR004358">
    <property type="entry name" value="Sig_transdc_His_kin-like_C"/>
</dbReference>
<dbReference type="InterPro" id="IPR000014">
    <property type="entry name" value="PAS"/>
</dbReference>
<dbReference type="InterPro" id="IPR013656">
    <property type="entry name" value="PAS_4"/>
</dbReference>
<reference evidence="9 10" key="1">
    <citation type="submission" date="2016-12" db="EMBL/GenBank/DDBJ databases">
        <authorList>
            <person name="Song W.-J."/>
            <person name="Kurnit D.M."/>
        </authorList>
    </citation>
    <scope>NUCLEOTIDE SEQUENCE [LARGE SCALE GENOMIC DNA]</scope>
    <source>
        <strain evidence="9 10">HSG9</strain>
    </source>
</reference>
<dbReference type="PROSITE" id="PS50113">
    <property type="entry name" value="PAC"/>
    <property type="match status" value="1"/>
</dbReference>
<dbReference type="AlphaFoldDB" id="A0A1V6LN62"/>
<feature type="domain" description="PAC" evidence="8">
    <location>
        <begin position="307"/>
        <end position="360"/>
    </location>
</feature>
<dbReference type="InterPro" id="IPR036890">
    <property type="entry name" value="HATPase_C_sf"/>
</dbReference>
<dbReference type="PANTHER" id="PTHR43304">
    <property type="entry name" value="PHYTOCHROME-LIKE PROTEIN CPH1"/>
    <property type="match status" value="1"/>
</dbReference>
<dbReference type="InterPro" id="IPR005467">
    <property type="entry name" value="His_kinase_dom"/>
</dbReference>
<dbReference type="Proteomes" id="UP000191680">
    <property type="component" value="Unassembled WGS sequence"/>
</dbReference>
<dbReference type="Pfam" id="PF13426">
    <property type="entry name" value="PAS_9"/>
    <property type="match status" value="1"/>
</dbReference>
<keyword evidence="5" id="KW-0418">Kinase</keyword>
<sequence length="591" mass="67211">MALINSQGKLVEATDEWVRYHGFQFDNINGQSICSLLKQYADNDWKQVVAEGLSGISKQGITRGPNNSFFKWSFSPWFDENQNTIGTIHKVDDVTQKTLNDIKYDKLDNLLNLQSEISKVGFWEFDIDNYAISWSQTAKEIFEVGPEFEPTVKNTLEFYRNSKEKEIVKMLFRNSSEIGITWHEKLRIISAKGNKKHLNVACRPIYSHGKIIKLVGTLQDITEQVNSKVTIEENENLLNTLIDSLPASVFIKDTESRKILVNKQEEEFIGLPKQEIIGKNDFELFDAEIAKTFREEDLRVLSTGVPILGKRTITKLKSGKELALLTSKIPFENIKGEIKGIIGISLDISDVIQKERELKQLIQVTTVQNNKLIDFAHIVSHNIRSHSANITMLLNFLNMEEDPIETKNLLGMLGESASDLAETLEHLNQVLVINQQLKLDREIVNLHDLTNKAATHLKDQLDLSQARLNNQVSENLYLKTVPIYLENILIQFISNAIKYRRPNTTPQIRVYTTRENGKIVIHVEDNGLGLNLNQHKDKLFGMYKTFHNNAEAKGIGLFIARNQAEAMGAKLEVKSKVNKGSTFSIIIGHEK</sequence>
<comment type="catalytic activity">
    <reaction evidence="1">
        <text>ATP + protein L-histidine = ADP + protein N-phospho-L-histidine.</text>
        <dbReference type="EC" id="2.7.13.3"/>
    </reaction>
</comment>
<dbReference type="SUPFAM" id="SSF55785">
    <property type="entry name" value="PYP-like sensor domain (PAS domain)"/>
    <property type="match status" value="2"/>
</dbReference>
<evidence type="ECO:0000259" key="6">
    <source>
        <dbReference type="PROSITE" id="PS50109"/>
    </source>
</evidence>
<feature type="domain" description="Histidine kinase" evidence="6">
    <location>
        <begin position="378"/>
        <end position="591"/>
    </location>
</feature>
<dbReference type="CDD" id="cd00130">
    <property type="entry name" value="PAS"/>
    <property type="match status" value="2"/>
</dbReference>
<evidence type="ECO:0000256" key="1">
    <source>
        <dbReference type="ARBA" id="ARBA00000085"/>
    </source>
</evidence>
<dbReference type="SUPFAM" id="SSF55874">
    <property type="entry name" value="ATPase domain of HSP90 chaperone/DNA topoisomerase II/histidine kinase"/>
    <property type="match status" value="1"/>
</dbReference>
<keyword evidence="4" id="KW-0808">Transferase</keyword>
<evidence type="ECO:0000313" key="9">
    <source>
        <dbReference type="EMBL" id="OQD41640.1"/>
    </source>
</evidence>
<dbReference type="PANTHER" id="PTHR43304:SF1">
    <property type="entry name" value="PAC DOMAIN-CONTAINING PROTEIN"/>
    <property type="match status" value="1"/>
</dbReference>
<dbReference type="SMART" id="SM00091">
    <property type="entry name" value="PAS"/>
    <property type="match status" value="2"/>
</dbReference>
<evidence type="ECO:0000256" key="5">
    <source>
        <dbReference type="ARBA" id="ARBA00022777"/>
    </source>
</evidence>
<dbReference type="SMART" id="SM00086">
    <property type="entry name" value="PAC"/>
    <property type="match status" value="2"/>
</dbReference>
<dbReference type="InterPro" id="IPR000700">
    <property type="entry name" value="PAS-assoc_C"/>
</dbReference>
<dbReference type="InterPro" id="IPR001610">
    <property type="entry name" value="PAC"/>
</dbReference>
<dbReference type="InterPro" id="IPR003594">
    <property type="entry name" value="HATPase_dom"/>
</dbReference>
<dbReference type="EC" id="2.7.13.3" evidence="2"/>
<evidence type="ECO:0000256" key="3">
    <source>
        <dbReference type="ARBA" id="ARBA00022553"/>
    </source>
</evidence>
<evidence type="ECO:0000259" key="8">
    <source>
        <dbReference type="PROSITE" id="PS50113"/>
    </source>
</evidence>
<evidence type="ECO:0000256" key="4">
    <source>
        <dbReference type="ARBA" id="ARBA00022679"/>
    </source>
</evidence>
<keyword evidence="10" id="KW-1185">Reference proteome</keyword>
<dbReference type="Gene3D" id="3.30.565.10">
    <property type="entry name" value="Histidine kinase-like ATPase, C-terminal domain"/>
    <property type="match status" value="1"/>
</dbReference>
<dbReference type="GO" id="GO:0004673">
    <property type="term" value="F:protein histidine kinase activity"/>
    <property type="evidence" value="ECO:0007669"/>
    <property type="project" value="UniProtKB-EC"/>
</dbReference>
<organism evidence="9 10">
    <name type="scientific">Croceivirga radicis</name>
    <dbReference type="NCBI Taxonomy" id="1929488"/>
    <lineage>
        <taxon>Bacteria</taxon>
        <taxon>Pseudomonadati</taxon>
        <taxon>Bacteroidota</taxon>
        <taxon>Flavobacteriia</taxon>
        <taxon>Flavobacteriales</taxon>
        <taxon>Flavobacteriaceae</taxon>
        <taxon>Croceivirga</taxon>
    </lineage>
</organism>
<dbReference type="SMART" id="SM00387">
    <property type="entry name" value="HATPase_c"/>
    <property type="match status" value="1"/>
</dbReference>
<evidence type="ECO:0000256" key="2">
    <source>
        <dbReference type="ARBA" id="ARBA00012438"/>
    </source>
</evidence>
<gene>
    <name evidence="9" type="ORF">BUL40_14805</name>
</gene>
<dbReference type="InterPro" id="IPR035965">
    <property type="entry name" value="PAS-like_dom_sf"/>
</dbReference>
<dbReference type="PRINTS" id="PR00344">
    <property type="entry name" value="BCTRLSENSOR"/>
</dbReference>
<feature type="domain" description="PAS" evidence="7">
    <location>
        <begin position="234"/>
        <end position="304"/>
    </location>
</feature>
<keyword evidence="3" id="KW-0597">Phosphoprotein</keyword>
<evidence type="ECO:0000259" key="7">
    <source>
        <dbReference type="PROSITE" id="PS50112"/>
    </source>
</evidence>
<dbReference type="OrthoDB" id="5522855at2"/>
<dbReference type="PROSITE" id="PS50112">
    <property type="entry name" value="PAS"/>
    <property type="match status" value="1"/>
</dbReference>
<accession>A0A1V6LN62</accession>
<evidence type="ECO:0000313" key="10">
    <source>
        <dbReference type="Proteomes" id="UP000191680"/>
    </source>
</evidence>
<name>A0A1V6LN62_9FLAO</name>
<dbReference type="RefSeq" id="WP_080319886.1">
    <property type="nucleotide sequence ID" value="NZ_MTBC01000012.1"/>
</dbReference>
<protein>
    <recommendedName>
        <fullName evidence="2">histidine kinase</fullName>
        <ecNumber evidence="2">2.7.13.3</ecNumber>
    </recommendedName>
</protein>
<dbReference type="Pfam" id="PF02518">
    <property type="entry name" value="HATPase_c"/>
    <property type="match status" value="1"/>
</dbReference>
<comment type="caution">
    <text evidence="9">The sequence shown here is derived from an EMBL/GenBank/DDBJ whole genome shotgun (WGS) entry which is preliminary data.</text>
</comment>